<dbReference type="PANTHER" id="PTHR45749:SF21">
    <property type="entry name" value="DUF4371 DOMAIN-CONTAINING PROTEIN"/>
    <property type="match status" value="1"/>
</dbReference>
<name>A0AAV0WG95_9HEMI</name>
<comment type="caution">
    <text evidence="3">The sequence shown here is derived from an EMBL/GenBank/DDBJ whole genome shotgun (WGS) entry which is preliminary data.</text>
</comment>
<proteinExistence type="predicted"/>
<dbReference type="Pfam" id="PF05699">
    <property type="entry name" value="Dimer_Tnp_hAT"/>
    <property type="match status" value="1"/>
</dbReference>
<gene>
    <name evidence="3" type="ORF">MEUPH1_LOCUS10865</name>
</gene>
<evidence type="ECO:0008006" key="5">
    <source>
        <dbReference type="Google" id="ProtNLM"/>
    </source>
</evidence>
<organism evidence="3 4">
    <name type="scientific">Macrosiphum euphorbiae</name>
    <name type="common">potato aphid</name>
    <dbReference type="NCBI Taxonomy" id="13131"/>
    <lineage>
        <taxon>Eukaryota</taxon>
        <taxon>Metazoa</taxon>
        <taxon>Ecdysozoa</taxon>
        <taxon>Arthropoda</taxon>
        <taxon>Hexapoda</taxon>
        <taxon>Insecta</taxon>
        <taxon>Pterygota</taxon>
        <taxon>Neoptera</taxon>
        <taxon>Paraneoptera</taxon>
        <taxon>Hemiptera</taxon>
        <taxon>Sternorrhyncha</taxon>
        <taxon>Aphidomorpha</taxon>
        <taxon>Aphidoidea</taxon>
        <taxon>Aphididae</taxon>
        <taxon>Macrosiphini</taxon>
        <taxon>Macrosiphum</taxon>
    </lineage>
</organism>
<dbReference type="EMBL" id="CARXXK010000002">
    <property type="protein sequence ID" value="CAI6354950.1"/>
    <property type="molecule type" value="Genomic_DNA"/>
</dbReference>
<dbReference type="InterPro" id="IPR012337">
    <property type="entry name" value="RNaseH-like_sf"/>
</dbReference>
<dbReference type="SUPFAM" id="SSF53098">
    <property type="entry name" value="Ribonuclease H-like"/>
    <property type="match status" value="1"/>
</dbReference>
<dbReference type="AlphaFoldDB" id="A0AAV0WG95"/>
<protein>
    <recommendedName>
        <fullName evidence="5">Zinc finger MYM-type protein 1-like</fullName>
    </recommendedName>
</protein>
<keyword evidence="4" id="KW-1185">Reference proteome</keyword>
<feature type="domain" description="HAT C-terminal dimerisation" evidence="1">
    <location>
        <begin position="351"/>
        <end position="416"/>
    </location>
</feature>
<dbReference type="InterPro" id="IPR008906">
    <property type="entry name" value="HATC_C_dom"/>
</dbReference>
<dbReference type="Proteomes" id="UP001160148">
    <property type="component" value="Unassembled WGS sequence"/>
</dbReference>
<evidence type="ECO:0000259" key="2">
    <source>
        <dbReference type="Pfam" id="PF14291"/>
    </source>
</evidence>
<evidence type="ECO:0000313" key="3">
    <source>
        <dbReference type="EMBL" id="CAI6354950.1"/>
    </source>
</evidence>
<dbReference type="InterPro" id="IPR025398">
    <property type="entry name" value="DUF4371"/>
</dbReference>
<reference evidence="3 4" key="1">
    <citation type="submission" date="2023-01" db="EMBL/GenBank/DDBJ databases">
        <authorList>
            <person name="Whitehead M."/>
        </authorList>
    </citation>
    <scope>NUCLEOTIDE SEQUENCE [LARGE SCALE GENOMIC DNA]</scope>
</reference>
<dbReference type="PANTHER" id="PTHR45749">
    <property type="match status" value="1"/>
</dbReference>
<dbReference type="GO" id="GO:0046983">
    <property type="term" value="F:protein dimerization activity"/>
    <property type="evidence" value="ECO:0007669"/>
    <property type="project" value="InterPro"/>
</dbReference>
<evidence type="ECO:0000259" key="1">
    <source>
        <dbReference type="Pfam" id="PF05699"/>
    </source>
</evidence>
<dbReference type="Pfam" id="PF14291">
    <property type="entry name" value="DUF4371"/>
    <property type="match status" value="1"/>
</dbReference>
<sequence>MFNNSNGINVGQTDKAYTTTGYKNWKTATIKFKTHQMSKVHLNCVTSLSNCLHSKPIDVLLDEERENTRSIGGKPFRGHSEKKDDVYKSLFLGIVDLLKKYDPILKTHFETGPKNSLYCSNYIQNDLIASISIVIKRQLKVALINEKVSIMADETSDVGHHEQLSVVIRYFDKFKNMPIEQFVCMKRMMTVDATSIFNALNEVVEEYEIKWENVISTCFDGAATMSGNTTGVQTKFKEKNPKSFFVHCYGHCLNLILVDSIGKDNKVTFNFFGYQLIAGLNLRFNQETLKMIESMGHLLKLETNNVDILLLSSVFNLDAANLETEIRLLKQSTDLSECNKTNCEKWMDWLTISGTSREVIFCNVFEALKSFMVIPVTTCSCERSFSKLSIVKTKLRSVMLQERLDNLLTMFIEQELAYNVDLEEVIETFKTLRPAERRMEL</sequence>
<accession>A0AAV0WG95</accession>
<evidence type="ECO:0000313" key="4">
    <source>
        <dbReference type="Proteomes" id="UP001160148"/>
    </source>
</evidence>
<feature type="domain" description="DUF4371" evidence="2">
    <location>
        <begin position="73"/>
        <end position="230"/>
    </location>
</feature>